<protein>
    <recommendedName>
        <fullName evidence="5">DUF432 domain-containing protein</fullName>
    </recommendedName>
</protein>
<reference evidence="2" key="1">
    <citation type="submission" date="2016-01" db="EMBL/GenBank/DDBJ databases">
        <authorList>
            <person name="Oliw E.H."/>
        </authorList>
    </citation>
    <scope>NUCLEOTIDE SEQUENCE</scope>
    <source>
        <strain evidence="2">1</strain>
    </source>
</reference>
<proteinExistence type="predicted"/>
<dbReference type="Proteomes" id="UP000250189">
    <property type="component" value="Chromosome"/>
</dbReference>
<dbReference type="InterPro" id="IPR007366">
    <property type="entry name" value="DUF432"/>
</dbReference>
<dbReference type="PIRSF" id="PIRSF019202">
    <property type="entry name" value="UCP019202"/>
    <property type="match status" value="1"/>
</dbReference>
<dbReference type="Pfam" id="PF04254">
    <property type="entry name" value="DUF432"/>
    <property type="match status" value="1"/>
</dbReference>
<reference evidence="3" key="2">
    <citation type="submission" date="2016-01" db="EMBL/GenBank/DDBJ databases">
        <authorList>
            <person name="Vorgias C.E."/>
        </authorList>
    </citation>
    <scope>NUCLEOTIDE SEQUENCE [LARGE SCALE GENOMIC DNA]</scope>
</reference>
<dbReference type="EMBL" id="LN999010">
    <property type="protein sequence ID" value="CUX77940.1"/>
    <property type="molecule type" value="Genomic_DNA"/>
</dbReference>
<evidence type="ECO:0000313" key="3">
    <source>
        <dbReference type="Proteomes" id="UP000093069"/>
    </source>
</evidence>
<evidence type="ECO:0008006" key="5">
    <source>
        <dbReference type="Google" id="ProtNLM"/>
    </source>
</evidence>
<reference evidence="1 4" key="3">
    <citation type="submission" date="2016-04" db="EMBL/GenBank/DDBJ databases">
        <title>Complete genome sequence of Thermococcus chitonophagus type strain GC74.</title>
        <authorList>
            <person name="Oger P.M."/>
        </authorList>
    </citation>
    <scope>NUCLEOTIDE SEQUENCE [LARGE SCALE GENOMIC DNA]</scope>
    <source>
        <strain evidence="1 4">GC74</strain>
    </source>
</reference>
<dbReference type="OrthoDB" id="59763at2157"/>
<name>A0A160VSU3_9EURY</name>
<evidence type="ECO:0000313" key="4">
    <source>
        <dbReference type="Proteomes" id="UP000250189"/>
    </source>
</evidence>
<gene>
    <name evidence="1" type="ORF">A3L04_09630</name>
    <name evidence="2" type="ORF">CHITON_1161</name>
</gene>
<dbReference type="STRING" id="54262.CHITON_1161"/>
<keyword evidence="4" id="KW-1185">Reference proteome</keyword>
<evidence type="ECO:0000313" key="2">
    <source>
        <dbReference type="EMBL" id="CUX77940.1"/>
    </source>
</evidence>
<accession>A0A160VSU3</accession>
<dbReference type="AlphaFoldDB" id="A0A160VSU3"/>
<evidence type="ECO:0000313" key="1">
    <source>
        <dbReference type="EMBL" id="ASJ17309.1"/>
    </source>
</evidence>
<sequence>MFGKTKLIEGEISVGAQKISIRKMGTWFEYVRGDVRKLVAGDEIAIYPAPAKGYGVKLMMVRLEEELIVPPNIGVEGFFSVPIEVSVKAGDVEVDRFSIGKEKYALYGTLERGVIVRYSRSRIKEKPEGIGVMKVKIVNKGPSWGKIERIVFPLLDIMYYTKERAFYPLIEVVINRGIEVINTGKPPLKNLSAVGDELKKLSFKMRW</sequence>
<dbReference type="KEGG" id="tch:CHITON_1161"/>
<dbReference type="EMBL" id="CP015193">
    <property type="protein sequence ID" value="ASJ17309.1"/>
    <property type="molecule type" value="Genomic_DNA"/>
</dbReference>
<dbReference type="GeneID" id="33322841"/>
<dbReference type="RefSeq" id="WP_068577618.1">
    <property type="nucleotide sequence ID" value="NZ_CP015193.1"/>
</dbReference>
<organism evidence="2 3">
    <name type="scientific">Thermococcus chitonophagus</name>
    <dbReference type="NCBI Taxonomy" id="54262"/>
    <lineage>
        <taxon>Archaea</taxon>
        <taxon>Methanobacteriati</taxon>
        <taxon>Methanobacteriota</taxon>
        <taxon>Thermococci</taxon>
        <taxon>Thermococcales</taxon>
        <taxon>Thermococcaceae</taxon>
        <taxon>Thermococcus</taxon>
    </lineage>
</organism>
<dbReference type="Proteomes" id="UP000093069">
    <property type="component" value="Chromosome I"/>
</dbReference>